<dbReference type="Proteomes" id="UP000321570">
    <property type="component" value="Unassembled WGS sequence"/>
</dbReference>
<protein>
    <submittedName>
        <fullName evidence="1">Uncharacterized protein</fullName>
    </submittedName>
</protein>
<evidence type="ECO:0000313" key="1">
    <source>
        <dbReference type="EMBL" id="VUZ53529.1"/>
    </source>
</evidence>
<accession>A0A564Z2L4</accession>
<keyword evidence="2" id="KW-1185">Reference proteome</keyword>
<proteinExistence type="predicted"/>
<gene>
    <name evidence="1" type="ORF">WMSIL1_LOCUS11733</name>
</gene>
<evidence type="ECO:0000313" key="2">
    <source>
        <dbReference type="Proteomes" id="UP000321570"/>
    </source>
</evidence>
<name>A0A564Z2L4_HYMDI</name>
<reference evidence="1 2" key="1">
    <citation type="submission" date="2019-07" db="EMBL/GenBank/DDBJ databases">
        <authorList>
            <person name="Jastrzebski P J."/>
            <person name="Paukszto L."/>
            <person name="Jastrzebski P J."/>
        </authorList>
    </citation>
    <scope>NUCLEOTIDE SEQUENCE [LARGE SCALE GENOMIC DNA]</scope>
    <source>
        <strain evidence="1 2">WMS-il1</strain>
    </source>
</reference>
<sequence length="61" mass="6706">MRSSVRLKILTSSSHTGLSCSRYFGSSLVNFGSKFIIEDSARRYPDCLGRLGSCSKKGLLM</sequence>
<dbReference type="PROSITE" id="PS51257">
    <property type="entry name" value="PROKAR_LIPOPROTEIN"/>
    <property type="match status" value="1"/>
</dbReference>
<organism evidence="1 2">
    <name type="scientific">Hymenolepis diminuta</name>
    <name type="common">Rat tapeworm</name>
    <dbReference type="NCBI Taxonomy" id="6216"/>
    <lineage>
        <taxon>Eukaryota</taxon>
        <taxon>Metazoa</taxon>
        <taxon>Spiralia</taxon>
        <taxon>Lophotrochozoa</taxon>
        <taxon>Platyhelminthes</taxon>
        <taxon>Cestoda</taxon>
        <taxon>Eucestoda</taxon>
        <taxon>Cyclophyllidea</taxon>
        <taxon>Hymenolepididae</taxon>
        <taxon>Hymenolepis</taxon>
    </lineage>
</organism>
<dbReference type="EMBL" id="CABIJS010000555">
    <property type="protein sequence ID" value="VUZ53529.1"/>
    <property type="molecule type" value="Genomic_DNA"/>
</dbReference>
<dbReference type="AlphaFoldDB" id="A0A564Z2L4"/>